<dbReference type="Proteomes" id="UP000823877">
    <property type="component" value="Unassembled WGS sequence"/>
</dbReference>
<comment type="caution">
    <text evidence="1">The sequence shown here is derived from an EMBL/GenBank/DDBJ whole genome shotgun (WGS) entry which is preliminary data.</text>
</comment>
<reference evidence="1" key="2">
    <citation type="submission" date="2021-04" db="EMBL/GenBank/DDBJ databases">
        <authorList>
            <person name="Gilroy R."/>
        </authorList>
    </citation>
    <scope>NUCLEOTIDE SEQUENCE</scope>
    <source>
        <strain evidence="1">CHK188-16595</strain>
    </source>
</reference>
<dbReference type="Gene3D" id="3.40.50.1820">
    <property type="entry name" value="alpha/beta hydrolase"/>
    <property type="match status" value="1"/>
</dbReference>
<dbReference type="SUPFAM" id="SSF53474">
    <property type="entry name" value="alpha/beta-Hydrolases"/>
    <property type="match status" value="1"/>
</dbReference>
<dbReference type="AlphaFoldDB" id="A0A9D2MIQ2"/>
<evidence type="ECO:0000313" key="2">
    <source>
        <dbReference type="Proteomes" id="UP000823877"/>
    </source>
</evidence>
<dbReference type="EMBL" id="DWXN01000009">
    <property type="protein sequence ID" value="HJB74840.1"/>
    <property type="molecule type" value="Genomic_DNA"/>
</dbReference>
<reference evidence="1" key="1">
    <citation type="journal article" date="2021" name="PeerJ">
        <title>Extensive microbial diversity within the chicken gut microbiome revealed by metagenomics and culture.</title>
        <authorList>
            <person name="Gilroy R."/>
            <person name="Ravi A."/>
            <person name="Getino M."/>
            <person name="Pursley I."/>
            <person name="Horton D.L."/>
            <person name="Alikhan N.F."/>
            <person name="Baker D."/>
            <person name="Gharbi K."/>
            <person name="Hall N."/>
            <person name="Watson M."/>
            <person name="Adriaenssens E.M."/>
            <person name="Foster-Nyarko E."/>
            <person name="Jarju S."/>
            <person name="Secka A."/>
            <person name="Antonio M."/>
            <person name="Oren A."/>
            <person name="Chaudhuri R.R."/>
            <person name="La Ragione R."/>
            <person name="Hildebrand F."/>
            <person name="Pallen M.J."/>
        </authorList>
    </citation>
    <scope>NUCLEOTIDE SEQUENCE</scope>
    <source>
        <strain evidence="1">CHK188-16595</strain>
    </source>
</reference>
<evidence type="ECO:0008006" key="3">
    <source>
        <dbReference type="Google" id="ProtNLM"/>
    </source>
</evidence>
<gene>
    <name evidence="1" type="ORF">IAA37_04105</name>
</gene>
<dbReference type="InterPro" id="IPR029058">
    <property type="entry name" value="AB_hydrolase_fold"/>
</dbReference>
<proteinExistence type="predicted"/>
<protein>
    <recommendedName>
        <fullName evidence="3">Alpha/beta hydrolase</fullName>
    </recommendedName>
</protein>
<name>A0A9D2MIQ2_9FIRM</name>
<accession>A0A9D2MIQ2</accession>
<sequence>MRSDSLKEIKKLNFTAPPVIAQTENWEETVREVKSFIERRPDESLVQRDASEFQLQSSELPPSRFYTDIRTAHMECFFKKGSLDYLVVFFSGARTRAGGRLAPYPTFSSWSWYKDINASVLCIDDPMYKTFPKMEIGWYYGTQTEDYRYDISLLIKKIAALLGVPNRHIILYGRSGGGTAAIAVSNYIKGSCVCSVNAQIDLQKYPHYADQFSEHMGIDIYTSEDFKKRNDFAGVIKKNPDNTYLLITNIFSPSDAQRSIPYFLKHFDLKLKYGISSCQNLHSWIYAAWGVSNAHNSFDSVPLFKMILEVIIALSNGAADEDVNILAASANAYWFEHYNHIIKQDRYEKKLRAAGKAPPAGHKIWTALKQRFPKLFRFFKRILKRF</sequence>
<organism evidence="1 2">
    <name type="scientific">Candidatus Eubacterium faecale</name>
    <dbReference type="NCBI Taxonomy" id="2838568"/>
    <lineage>
        <taxon>Bacteria</taxon>
        <taxon>Bacillati</taxon>
        <taxon>Bacillota</taxon>
        <taxon>Clostridia</taxon>
        <taxon>Eubacteriales</taxon>
        <taxon>Eubacteriaceae</taxon>
        <taxon>Eubacterium</taxon>
    </lineage>
</organism>
<evidence type="ECO:0000313" key="1">
    <source>
        <dbReference type="EMBL" id="HJB74840.1"/>
    </source>
</evidence>